<protein>
    <submittedName>
        <fullName evidence="3">Autotransporter outer membrane beta-barrel domain-containing protein</fullName>
    </submittedName>
</protein>
<dbReference type="Gene3D" id="2.40.128.130">
    <property type="entry name" value="Autotransporter beta-domain"/>
    <property type="match status" value="1"/>
</dbReference>
<dbReference type="NCBIfam" id="TIGR01414">
    <property type="entry name" value="autotrans_barl"/>
    <property type="match status" value="1"/>
</dbReference>
<comment type="caution">
    <text evidence="3">The sequence shown here is derived from an EMBL/GenBank/DDBJ whole genome shotgun (WGS) entry which is preliminary data.</text>
</comment>
<keyword evidence="1" id="KW-0732">Signal</keyword>
<gene>
    <name evidence="3" type="ORF">ENN50_00765</name>
</gene>
<dbReference type="SMART" id="SM00869">
    <property type="entry name" value="Autotransporter"/>
    <property type="match status" value="1"/>
</dbReference>
<sequence length="1205" mass="125916">MKKRLSLIMLLVLLGAARAEAGTYDVTTTDDSAVSGRLRDAMTSSYSGDPSNTITFQSGGTGFHAINTQLPGINRNIVFNTASGDVTVYWSGATGSYLLGIEDENSSVAFADNLTLEAGGDENVTNLLGMRGVRISDDLANSISAETTVGGGAYGILGRGDVENLSASGVPFFGTPLFPSYGDVHDGDIYIDGSLEGTVSAVSAGDGAYGLKAGHYAEYTYTVTYLSGFSGPWWNLQPVYSSYPYTTDIYFAGDINIEDGFTGDVTAVAAGSDAYGFYAQGDPALSAYVLSDDSEGDIMIGGELTGDVTATASGGENAYGFRAFNDISIGSVGRRSDVVATANTDNAYGFRALTGSITIGGDFGGDVLAQAINGENAYGLRAGGLLTDSDITIEGSIGTRSNITALAGTENAYGLRASRTISIGEDLDGDIWAQTGTGDNAYGLRAGTDITISGSVGERSEVTAISGRNIALGMFAGDDISMSSLDGQVTATAQNDWALGLAALGDIAITDQEACLAGDVTATATDGQASAGLVALGMINGGDDGEGGYNPMQVSGTVTATSGDGSAVGIMAWDAMNLRITGDISGTDLDSDASGNDEGYAIRSGRFNLLFDGGDFNGSTSAAEDMIEVADGGSLTGKVFLGDGNDAMRVIGEDADPLNDAIISTVSVLDGGEGAEDLLTFDDWTGTLGNEVVNWETINLDGESVVNLGGSKTAENLYAAPGDDYAAIKTFADGQFVTMTIGEDARLVTQGVVPGSSAGEYELVGNLNNNGVLDLLDDEVNDVFRIVSNDAGGGNYAAASELWIDADLSVSGVLSDEYVEIEGDATGTTTVLLNNVVSHVAVTEGDGIEIVDVGGSSVDDAFVLGNPNDFGPFAVDIARGTTDTESWFAVSPGYREEAAVLQSVTPFIEHLASESVMKFHERRAYGWFRNDSGEQESWWVRTYGSKYRLGLEGDAATKLEGYSGWFQVGSDLIAEGDKDTRFDLGLFAGVGYGEADVDGLRSDKAGELSQTAYGIGAYMTLHQRGNWYLDAVAQAIYNDLKVDYLTEGTQKPDAWSYIASLETGGCIPVGPGFRFEPQAQLIYQHTEGIDLSTLVGEVNIEDHDGLQGRLSLAGVAGACKDDLNPFFEVTVVRDFSEDNQVKYLDGSVTLNSNPEKWFLGGAIGLSRQVSEKNDLGYYLKAGAMYGMDDLDSYNYSLVAGLRKSF</sequence>
<proteinExistence type="predicted"/>
<dbReference type="Pfam" id="PF03797">
    <property type="entry name" value="Autotransporter"/>
    <property type="match status" value="1"/>
</dbReference>
<feature type="domain" description="Autotransporter" evidence="2">
    <location>
        <begin position="931"/>
        <end position="1205"/>
    </location>
</feature>
<evidence type="ECO:0000256" key="1">
    <source>
        <dbReference type="SAM" id="SignalP"/>
    </source>
</evidence>
<dbReference type="InterPro" id="IPR043990">
    <property type="entry name" value="AC_1"/>
</dbReference>
<evidence type="ECO:0000259" key="2">
    <source>
        <dbReference type="PROSITE" id="PS51208"/>
    </source>
</evidence>
<dbReference type="SUPFAM" id="SSF51126">
    <property type="entry name" value="Pectin lyase-like"/>
    <property type="match status" value="1"/>
</dbReference>
<dbReference type="GO" id="GO:0019867">
    <property type="term" value="C:outer membrane"/>
    <property type="evidence" value="ECO:0007669"/>
    <property type="project" value="InterPro"/>
</dbReference>
<dbReference type="InterPro" id="IPR036709">
    <property type="entry name" value="Autotransporte_beta_dom_sf"/>
</dbReference>
<dbReference type="EMBL" id="DSBW01000016">
    <property type="protein sequence ID" value="HED30232.1"/>
    <property type="molecule type" value="Genomic_DNA"/>
</dbReference>
<dbReference type="AlphaFoldDB" id="A0A831WP04"/>
<accession>A0A831WP04</accession>
<reference evidence="3" key="1">
    <citation type="journal article" date="2020" name="mSystems">
        <title>Genome- and Community-Level Interaction Insights into Carbon Utilization and Element Cycling Functions of Hydrothermarchaeota in Hydrothermal Sediment.</title>
        <authorList>
            <person name="Zhou Z."/>
            <person name="Liu Y."/>
            <person name="Xu W."/>
            <person name="Pan J."/>
            <person name="Luo Z.H."/>
            <person name="Li M."/>
        </authorList>
    </citation>
    <scope>NUCLEOTIDE SEQUENCE [LARGE SCALE GENOMIC DNA]</scope>
    <source>
        <strain evidence="3">SpSt-1181</strain>
    </source>
</reference>
<dbReference type="InterPro" id="IPR006315">
    <property type="entry name" value="OM_autotransptr_brl_dom"/>
</dbReference>
<organism evidence="3">
    <name type="scientific">Prosthecochloris aestuarii</name>
    <dbReference type="NCBI Taxonomy" id="1102"/>
    <lineage>
        <taxon>Bacteria</taxon>
        <taxon>Pseudomonadati</taxon>
        <taxon>Chlorobiota</taxon>
        <taxon>Chlorobiia</taxon>
        <taxon>Chlorobiales</taxon>
        <taxon>Chlorobiaceae</taxon>
        <taxon>Prosthecochloris</taxon>
    </lineage>
</organism>
<dbReference type="InterPro" id="IPR011050">
    <property type="entry name" value="Pectin_lyase_fold/virulence"/>
</dbReference>
<feature type="chain" id="PRO_5032352447" evidence="1">
    <location>
        <begin position="22"/>
        <end position="1205"/>
    </location>
</feature>
<dbReference type="Proteomes" id="UP000886335">
    <property type="component" value="Unassembled WGS sequence"/>
</dbReference>
<dbReference type="PROSITE" id="PS51208">
    <property type="entry name" value="AUTOTRANSPORTER"/>
    <property type="match status" value="1"/>
</dbReference>
<dbReference type="InterPro" id="IPR005546">
    <property type="entry name" value="Autotransporte_beta"/>
</dbReference>
<evidence type="ECO:0000313" key="3">
    <source>
        <dbReference type="EMBL" id="HED30232.1"/>
    </source>
</evidence>
<dbReference type="SUPFAM" id="SSF103515">
    <property type="entry name" value="Autotransporter"/>
    <property type="match status" value="1"/>
</dbReference>
<name>A0A831WP04_PROAE</name>
<dbReference type="Pfam" id="PF18883">
    <property type="entry name" value="AC_1"/>
    <property type="match status" value="1"/>
</dbReference>
<feature type="signal peptide" evidence="1">
    <location>
        <begin position="1"/>
        <end position="21"/>
    </location>
</feature>